<dbReference type="AlphaFoldDB" id="A0A6C1E4X5"/>
<dbReference type="Proteomes" id="UP000501346">
    <property type="component" value="Chromosome SeIV-SeII"/>
</dbReference>
<keyword evidence="15" id="KW-1185">Reference proteome</keyword>
<protein>
    <submittedName>
        <fullName evidence="14">Mitofusin</fullName>
    </submittedName>
</protein>
<keyword evidence="8" id="KW-0496">Mitochondrion</keyword>
<feature type="region of interest" description="Disordered" evidence="12">
    <location>
        <begin position="85"/>
        <end position="117"/>
    </location>
</feature>
<dbReference type="SUPFAM" id="SSF52540">
    <property type="entry name" value="P-loop containing nucleoside triphosphate hydrolases"/>
    <property type="match status" value="1"/>
</dbReference>
<keyword evidence="4" id="KW-1000">Mitochondrion outer membrane</keyword>
<feature type="compositionally biased region" description="Acidic residues" evidence="12">
    <location>
        <begin position="464"/>
        <end position="475"/>
    </location>
</feature>
<keyword evidence="9" id="KW-0342">GTP-binding</keyword>
<dbReference type="FunFam" id="3.40.50.300:FF:000638">
    <property type="entry name" value="Transmembrane GTPase Fzo1, putative"/>
    <property type="match status" value="1"/>
</dbReference>
<feature type="domain" description="Dynamin-type G" evidence="13">
    <location>
        <begin position="226"/>
        <end position="509"/>
    </location>
</feature>
<comment type="subcellular location">
    <subcellularLocation>
        <location evidence="1">Mitochondrion outer membrane</location>
        <topology evidence="1">Multi-pass membrane protein</topology>
    </subcellularLocation>
</comment>
<dbReference type="Gene3D" id="3.40.50.300">
    <property type="entry name" value="P-loop containing nucleotide triphosphate hydrolases"/>
    <property type="match status" value="1"/>
</dbReference>
<dbReference type="PROSITE" id="PS51718">
    <property type="entry name" value="G_DYNAMIN_2"/>
    <property type="match status" value="1"/>
</dbReference>
<name>A0A6C1E4X5_SACPS</name>
<feature type="region of interest" description="Disordered" evidence="12">
    <location>
        <begin position="457"/>
        <end position="486"/>
    </location>
</feature>
<dbReference type="GO" id="GO:0008053">
    <property type="term" value="P:mitochondrial fusion"/>
    <property type="evidence" value="ECO:0007669"/>
    <property type="project" value="TreeGrafter"/>
</dbReference>
<keyword evidence="3" id="KW-0547">Nucleotide-binding</keyword>
<dbReference type="InterPro" id="IPR030381">
    <property type="entry name" value="G_DYNAMIN_dom"/>
</dbReference>
<keyword evidence="2" id="KW-0812">Transmembrane</keyword>
<reference evidence="14 15" key="1">
    <citation type="journal article" date="2019" name="BMC Genomics">
        <title>Chromosome level assembly and comparative genome analysis confirm lager-brewing yeasts originated from a single hybridization.</title>
        <authorList>
            <person name="Salazar A.N."/>
            <person name="Gorter de Vries A.R."/>
            <person name="van den Broek M."/>
            <person name="Brouwers N."/>
            <person name="de la Torre Cortes P."/>
            <person name="Kuijpers N.G.A."/>
            <person name="Daran J.G."/>
            <person name="Abeel T."/>
        </authorList>
    </citation>
    <scope>NUCLEOTIDE SEQUENCE [LARGE SCALE GENOMIC DNA]</scope>
    <source>
        <strain evidence="14 15">CBS 1483</strain>
    </source>
</reference>
<proteinExistence type="predicted"/>
<dbReference type="OrthoDB" id="9984778at2759"/>
<keyword evidence="7" id="KW-0175">Coiled coil</keyword>
<dbReference type="PANTHER" id="PTHR10465">
    <property type="entry name" value="TRANSMEMBRANE GTPASE FZO1"/>
    <property type="match status" value="1"/>
</dbReference>
<evidence type="ECO:0000313" key="14">
    <source>
        <dbReference type="EMBL" id="QID84352.1"/>
    </source>
</evidence>
<evidence type="ECO:0000256" key="9">
    <source>
        <dbReference type="ARBA" id="ARBA00023134"/>
    </source>
</evidence>
<gene>
    <name evidence="14" type="primary">FZO1_2</name>
    <name evidence="14" type="ORF">GRS66_006853</name>
</gene>
<dbReference type="GO" id="GO:0003924">
    <property type="term" value="F:GTPase activity"/>
    <property type="evidence" value="ECO:0007669"/>
    <property type="project" value="InterPro"/>
</dbReference>
<evidence type="ECO:0000256" key="7">
    <source>
        <dbReference type="ARBA" id="ARBA00023054"/>
    </source>
</evidence>
<accession>A0A6C1E4X5</accession>
<evidence type="ECO:0000256" key="6">
    <source>
        <dbReference type="ARBA" id="ARBA00022989"/>
    </source>
</evidence>
<sequence>MPGLIVIVFIKKEYQNLLAPRESAFQHLHSRYQVETHKLLNAMSEGKQQSQNTNKPRKAPTDQDDDAATVVPPILTYSRNEGQFLASDAHRPADDQSTLFEEEGERREDDLLPSLRGSNSKAHLISSQLSQWNYNNNRVLLKRSILKTQVFVDQLQEENNIRPIFIAANDEREKLHVLQLNIKIDGHYNIKERNGFNMEKKALSKLFQSQIGAVANHLNALKKRVDDVSSKVFITGDVNTGKSALCNSLLKRRLLPEDQLPCTNVFSEILEARENDGIEEVHAIPLYIAPTLKEAVDMYSIQNSKTYEIHSLKELSDLVPQNEKYALLKVYIKDDKRPASTSLLRNGTVDISLIDSPGLNMDSLQTAEVMSRQEEIDLVIFVVNAENQLTLSAKEFISLASREKKLMFFVVKKFDKIRDKQRCKELILKQIRDLSPETHKRAADFVHFVSKNGDEIAGYHGGDDSEDNGDEEPDNDPYSNNDPDPDFDSLEDSLRNFVLKKRSLSKLLPAKTYLSKLLSDITSISKSNITMYTEEKEKINQELETLRPEILTVQTKCNDLTNCVDKMAEETIALAYNNTKETLLSALDVPLHEYPKYQGLAQIYDFIFTTEDFIVNQIDEAINLSEVFAKQKTDVLVKKIYEVGKSELGDDFMCERVFKSELMFKKKKHLIGKRLRVSLSITDLFAPSWKGFLSYLSWQKPSTAPIYDIEEQTQEKQNGLMKTLGLKNYPLTQYWSRPSLLFTSKIPTLTLYFLGSTKVVGNIVLNGIKLSSWNSLKKLSVPIIVVGSLLGITYLIHDLPRALPMNLSSKYKRKLQEVEYIHLNAQRTSNEVRDVLRVPTREILRSCEIIMDKKQVTKKELESKNENNTLSIKFFDSLYEGTMAQKSIVEEINLDID</sequence>
<evidence type="ECO:0000256" key="5">
    <source>
        <dbReference type="ARBA" id="ARBA00022801"/>
    </source>
</evidence>
<dbReference type="InterPro" id="IPR045063">
    <property type="entry name" value="Dynamin_N"/>
</dbReference>
<dbReference type="Pfam" id="PF00350">
    <property type="entry name" value="Dynamin_N"/>
    <property type="match status" value="1"/>
</dbReference>
<organism evidence="14 15">
    <name type="scientific">Saccharomyces pastorianus</name>
    <name type="common">Lager yeast</name>
    <name type="synonym">Saccharomyces cerevisiae x Saccharomyces eubayanus</name>
    <dbReference type="NCBI Taxonomy" id="27292"/>
    <lineage>
        <taxon>Eukaryota</taxon>
        <taxon>Fungi</taxon>
        <taxon>Dikarya</taxon>
        <taxon>Ascomycota</taxon>
        <taxon>Saccharomycotina</taxon>
        <taxon>Saccharomycetes</taxon>
        <taxon>Saccharomycetales</taxon>
        <taxon>Saccharomycetaceae</taxon>
        <taxon>Saccharomyces</taxon>
    </lineage>
</organism>
<comment type="catalytic activity">
    <reaction evidence="11">
        <text>GTP + H2O = GDP + phosphate + H(+)</text>
        <dbReference type="Rhea" id="RHEA:19669"/>
        <dbReference type="ChEBI" id="CHEBI:15377"/>
        <dbReference type="ChEBI" id="CHEBI:15378"/>
        <dbReference type="ChEBI" id="CHEBI:37565"/>
        <dbReference type="ChEBI" id="CHEBI:43474"/>
        <dbReference type="ChEBI" id="CHEBI:58189"/>
    </reaction>
</comment>
<evidence type="ECO:0000256" key="11">
    <source>
        <dbReference type="ARBA" id="ARBA00048548"/>
    </source>
</evidence>
<dbReference type="GO" id="GO:0005525">
    <property type="term" value="F:GTP binding"/>
    <property type="evidence" value="ECO:0007669"/>
    <property type="project" value="UniProtKB-KW"/>
</dbReference>
<evidence type="ECO:0000256" key="12">
    <source>
        <dbReference type="SAM" id="MobiDB-lite"/>
    </source>
</evidence>
<dbReference type="GO" id="GO:0005741">
    <property type="term" value="C:mitochondrial outer membrane"/>
    <property type="evidence" value="ECO:0007669"/>
    <property type="project" value="UniProtKB-SubCell"/>
</dbReference>
<evidence type="ECO:0000313" key="15">
    <source>
        <dbReference type="Proteomes" id="UP000501346"/>
    </source>
</evidence>
<evidence type="ECO:0000259" key="13">
    <source>
        <dbReference type="PROSITE" id="PS51718"/>
    </source>
</evidence>
<keyword evidence="5" id="KW-0378">Hydrolase</keyword>
<dbReference type="EMBL" id="CP049001">
    <property type="protein sequence ID" value="QID84352.1"/>
    <property type="molecule type" value="Genomic_DNA"/>
</dbReference>
<evidence type="ECO:0000256" key="1">
    <source>
        <dbReference type="ARBA" id="ARBA00004374"/>
    </source>
</evidence>
<evidence type="ECO:0000256" key="2">
    <source>
        <dbReference type="ARBA" id="ARBA00022692"/>
    </source>
</evidence>
<dbReference type="PANTHER" id="PTHR10465:SF0">
    <property type="entry name" value="SARCALUMENIN"/>
    <property type="match status" value="1"/>
</dbReference>
<dbReference type="GO" id="GO:0051646">
    <property type="term" value="P:mitochondrion localization"/>
    <property type="evidence" value="ECO:0007669"/>
    <property type="project" value="TreeGrafter"/>
</dbReference>
<dbReference type="InterPro" id="IPR027417">
    <property type="entry name" value="P-loop_NTPase"/>
</dbReference>
<dbReference type="InterPro" id="IPR027094">
    <property type="entry name" value="Mitofusin_fam"/>
</dbReference>
<evidence type="ECO:0000256" key="10">
    <source>
        <dbReference type="ARBA" id="ARBA00023136"/>
    </source>
</evidence>
<keyword evidence="10" id="KW-0472">Membrane</keyword>
<feature type="region of interest" description="Disordered" evidence="12">
    <location>
        <begin position="44"/>
        <end position="67"/>
    </location>
</feature>
<keyword evidence="6" id="KW-1133">Transmembrane helix</keyword>
<evidence type="ECO:0000256" key="8">
    <source>
        <dbReference type="ARBA" id="ARBA00023128"/>
    </source>
</evidence>
<evidence type="ECO:0000256" key="4">
    <source>
        <dbReference type="ARBA" id="ARBA00022787"/>
    </source>
</evidence>
<evidence type="ECO:0000256" key="3">
    <source>
        <dbReference type="ARBA" id="ARBA00022741"/>
    </source>
</evidence>